<dbReference type="NCBIfam" id="TIGR01076">
    <property type="entry name" value="sortase_fam"/>
    <property type="match status" value="1"/>
</dbReference>
<dbReference type="EC" id="3.4.22.70" evidence="3"/>
<dbReference type="CDD" id="cd05828">
    <property type="entry name" value="Sortase_D_1"/>
    <property type="match status" value="1"/>
</dbReference>
<dbReference type="InterPro" id="IPR053525">
    <property type="entry name" value="Sortase_D"/>
</dbReference>
<comment type="caution">
    <text evidence="3">The sequence shown here is derived from an EMBL/GenBank/DDBJ whole genome shotgun (WGS) entry which is preliminary data.</text>
</comment>
<dbReference type="GO" id="GO:0016787">
    <property type="term" value="F:hydrolase activity"/>
    <property type="evidence" value="ECO:0007669"/>
    <property type="project" value="UniProtKB-KW"/>
</dbReference>
<evidence type="ECO:0000313" key="3">
    <source>
        <dbReference type="EMBL" id="MBM7837361.1"/>
    </source>
</evidence>
<dbReference type="SUPFAM" id="SSF63817">
    <property type="entry name" value="Sortase"/>
    <property type="match status" value="1"/>
</dbReference>
<evidence type="ECO:0000256" key="1">
    <source>
        <dbReference type="ARBA" id="ARBA00022801"/>
    </source>
</evidence>
<dbReference type="Pfam" id="PF04203">
    <property type="entry name" value="Sortase"/>
    <property type="match status" value="1"/>
</dbReference>
<dbReference type="InterPro" id="IPR041999">
    <property type="entry name" value="Sortase_D_1"/>
</dbReference>
<proteinExistence type="predicted"/>
<dbReference type="Proteomes" id="UP001179280">
    <property type="component" value="Unassembled WGS sequence"/>
</dbReference>
<protein>
    <submittedName>
        <fullName evidence="3">Sortase A</fullName>
        <ecNumber evidence="3">3.4.22.70</ecNumber>
    </submittedName>
</protein>
<gene>
    <name evidence="3" type="ORF">JOC54_000592</name>
</gene>
<reference evidence="3" key="1">
    <citation type="submission" date="2021-01" db="EMBL/GenBank/DDBJ databases">
        <title>Genomic Encyclopedia of Type Strains, Phase IV (KMG-IV): sequencing the most valuable type-strain genomes for metagenomic binning, comparative biology and taxonomic classification.</title>
        <authorList>
            <person name="Goeker M."/>
        </authorList>
    </citation>
    <scope>NUCLEOTIDE SEQUENCE</scope>
    <source>
        <strain evidence="3">DSM 21943</strain>
    </source>
</reference>
<sequence>MKKLYNACILLGLGIALFFSFQWWQGTQAVEHVTEPNDETLAKATSNEDAPSEDDPSLNEKSISEEVDIAIPETTPITNDLEDQFEVGEGMGRLYIPKLESAYETFWGTDDRTLKQGVGMYVSEWTTTPDQKGHTVLSGHRDTVFSELGDLEVGDRMFVDYDGKAYEYEIEDIWITDLEDRTVIVRKEEATLTLTTCYPFEFLGSAPDRYIIQSKLVSIR</sequence>
<dbReference type="Gene3D" id="2.40.260.10">
    <property type="entry name" value="Sortase"/>
    <property type="match status" value="1"/>
</dbReference>
<dbReference type="InterPro" id="IPR023365">
    <property type="entry name" value="Sortase_dom-sf"/>
</dbReference>
<dbReference type="RefSeq" id="WP_204464280.1">
    <property type="nucleotide sequence ID" value="NZ_JAFBCV010000001.1"/>
</dbReference>
<keyword evidence="4" id="KW-1185">Reference proteome</keyword>
<dbReference type="NCBIfam" id="NF033746">
    <property type="entry name" value="class_D_sortase"/>
    <property type="match status" value="1"/>
</dbReference>
<evidence type="ECO:0000256" key="2">
    <source>
        <dbReference type="SAM" id="MobiDB-lite"/>
    </source>
</evidence>
<keyword evidence="1 3" id="KW-0378">Hydrolase</keyword>
<name>A0ABS2SQB5_9BACI</name>
<dbReference type="EMBL" id="JAFBCV010000001">
    <property type="protein sequence ID" value="MBM7837361.1"/>
    <property type="molecule type" value="Genomic_DNA"/>
</dbReference>
<evidence type="ECO:0000313" key="4">
    <source>
        <dbReference type="Proteomes" id="UP001179280"/>
    </source>
</evidence>
<feature type="region of interest" description="Disordered" evidence="2">
    <location>
        <begin position="42"/>
        <end position="61"/>
    </location>
</feature>
<organism evidence="3 4">
    <name type="scientific">Shouchella xiaoxiensis</name>
    <dbReference type="NCBI Taxonomy" id="766895"/>
    <lineage>
        <taxon>Bacteria</taxon>
        <taxon>Bacillati</taxon>
        <taxon>Bacillota</taxon>
        <taxon>Bacilli</taxon>
        <taxon>Bacillales</taxon>
        <taxon>Bacillaceae</taxon>
        <taxon>Shouchella</taxon>
    </lineage>
</organism>
<accession>A0ABS2SQB5</accession>
<dbReference type="InterPro" id="IPR005754">
    <property type="entry name" value="Sortase"/>
</dbReference>